<dbReference type="OrthoDB" id="9762792at2"/>
<evidence type="ECO:0000259" key="1">
    <source>
        <dbReference type="Pfam" id="PF12705"/>
    </source>
</evidence>
<accession>A0A437PXB9</accession>
<dbReference type="InterPro" id="IPR011335">
    <property type="entry name" value="Restrct_endonuc-II-like"/>
</dbReference>
<dbReference type="Proteomes" id="UP000282832">
    <property type="component" value="Unassembled WGS sequence"/>
</dbReference>
<dbReference type="RefSeq" id="WP_127802453.1">
    <property type="nucleotide sequence ID" value="NZ_SACY01000001.1"/>
</dbReference>
<proteinExistence type="predicted"/>
<feature type="domain" description="PD-(D/E)XK endonuclease-like" evidence="1">
    <location>
        <begin position="664"/>
        <end position="970"/>
    </location>
</feature>
<dbReference type="EMBL" id="SACY01000001">
    <property type="protein sequence ID" value="RVU26902.1"/>
    <property type="molecule type" value="Genomic_DNA"/>
</dbReference>
<organism evidence="2 3">
    <name type="scientific">Sandaracinomonas limnophila</name>
    <dbReference type="NCBI Taxonomy" id="1862386"/>
    <lineage>
        <taxon>Bacteria</taxon>
        <taxon>Pseudomonadati</taxon>
        <taxon>Bacteroidota</taxon>
        <taxon>Cytophagia</taxon>
        <taxon>Cytophagales</taxon>
        <taxon>Flectobacillaceae</taxon>
        <taxon>Sandaracinomonas</taxon>
    </lineage>
</organism>
<dbReference type="SUPFAM" id="SSF52980">
    <property type="entry name" value="Restriction endonuclease-like"/>
    <property type="match status" value="1"/>
</dbReference>
<dbReference type="AlphaFoldDB" id="A0A437PXB9"/>
<dbReference type="InterPro" id="IPR027417">
    <property type="entry name" value="P-loop_NTPase"/>
</dbReference>
<name>A0A437PXB9_9BACT</name>
<comment type="caution">
    <text evidence="2">The sequence shown here is derived from an EMBL/GenBank/DDBJ whole genome shotgun (WGS) entry which is preliminary data.</text>
</comment>
<evidence type="ECO:0000313" key="2">
    <source>
        <dbReference type="EMBL" id="RVU26902.1"/>
    </source>
</evidence>
<dbReference type="InterPro" id="IPR011604">
    <property type="entry name" value="PDDEXK-like_dom_sf"/>
</dbReference>
<gene>
    <name evidence="2" type="ORF">EOJ36_02590</name>
</gene>
<dbReference type="Gene3D" id="3.90.320.10">
    <property type="match status" value="1"/>
</dbReference>
<dbReference type="SUPFAM" id="SSF52540">
    <property type="entry name" value="P-loop containing nucleoside triphosphate hydrolases"/>
    <property type="match status" value="1"/>
</dbReference>
<keyword evidence="3" id="KW-1185">Reference proteome</keyword>
<sequence length="972" mass="113387">MQTFLGKTAEYLLSKHNVSDLREIVLVLPSQRSALYIKKELAKQIKQTFIAPKVFAIEDFVLQMSGGELIEPIELLFKAYDIFKELEPEMSFDKFVSWGNLMLRDFDLLDMYLVDPNQLYDFLSEVKTIERWGREYGEQDLNKFITPNTQKYFQLYDRLSQVYQQLKTQLEYDGIGYRGMFFRKLVNHLQAGKNLPIDYQKLYFIGFNALSKSEEELIRLCLETDKAETLWDVDKFYIENTYHRAGNWLRDYANPLSKKFLSKGPFQWIENRFLEDPKTVNVLGYENPSGQIYGALQFIDQWAKEYGEEEQIALVLGDENLLEQALNYLGKYADRLNITMGLSIKKTHIYSLIEAIWEVIQHQNNLRYSIPLLQKCFENPLIVQYFQQIKFKYGKDFQSSFSSLTEKFDFRISFSKLETLFGDFPIFKYLVFKEIPGFSSYLQQTEFLIRELVNKVNDQQWDYQYDALALVSEQIQYLKKVLEHREDLNLKSGKKLLQQLILQQKISFEGPERRTLHVMGLLETRNLDFDRVIILSVNEGILPAAQKRNSLIPADIARMAIFDLPTFTQADAVTSYHFHRLLQRPKEIVLSYIQPTEKSSVKEESRFLKQLRIFWKDSNPNLTWKELSAEFKGTLPSGAQWGVIEKSPEIVERIKQNLSSDSGLSPSTLNTFISCSYKYYFSKVVGLRTETQLQDEMGANVFGTWVHKVLELIDEQILTDFQGDYSKVNWSTIIDSLENTLEVALLKIEEEVGAFDVERGFNVILQEVAKNILNRYFTQMPTWTQTPIKILKLEEGFKYQTTVQVGGTNLEVNFQGRTDKLDVVSGTELRIIDFKTGKVEGRDLSYKLAGNLLEALTSYEVKDKLIQLWLYKVFLVNELQKETSDKEFLNPYKNAIKSINPGIISFRNLNAGVQQANLEFEEGESREHFLRKSNEVIQFWVNELLRTDVGFVQTDDLNKCKYCDFASICRRD</sequence>
<dbReference type="InterPro" id="IPR038726">
    <property type="entry name" value="PDDEXK_AddAB-type"/>
</dbReference>
<protein>
    <submittedName>
        <fullName evidence="2">PD-(D/E)XK nuclease family protein</fullName>
    </submittedName>
</protein>
<dbReference type="Pfam" id="PF12705">
    <property type="entry name" value="PDDEXK_1"/>
    <property type="match status" value="1"/>
</dbReference>
<reference evidence="2 3" key="1">
    <citation type="submission" date="2019-01" db="EMBL/GenBank/DDBJ databases">
        <authorList>
            <person name="Chen W.-M."/>
        </authorList>
    </citation>
    <scope>NUCLEOTIDE SEQUENCE [LARGE SCALE GENOMIC DNA]</scope>
    <source>
        <strain evidence="2 3">FSY-15</strain>
    </source>
</reference>
<evidence type="ECO:0000313" key="3">
    <source>
        <dbReference type="Proteomes" id="UP000282832"/>
    </source>
</evidence>